<keyword evidence="3 6" id="KW-0378">Hydrolase</keyword>
<reference evidence="9 10" key="1">
    <citation type="journal article" date="2019" name="Int. J. Syst. Evol. Microbiol.">
        <title>The Global Catalogue of Microorganisms (GCM) 10K type strain sequencing project: providing services to taxonomists for standard genome sequencing and annotation.</title>
        <authorList>
            <consortium name="The Broad Institute Genomics Platform"/>
            <consortium name="The Broad Institute Genome Sequencing Center for Infectious Disease"/>
            <person name="Wu L."/>
            <person name="Ma J."/>
        </authorList>
    </citation>
    <scope>NUCLEOTIDE SEQUENCE [LARGE SCALE GENOMIC DNA]</scope>
    <source>
        <strain evidence="9 10">JCM 3272</strain>
    </source>
</reference>
<dbReference type="PANTHER" id="PTHR34978:SF3">
    <property type="entry name" value="SLR0241 PROTEIN"/>
    <property type="match status" value="1"/>
</dbReference>
<keyword evidence="7" id="KW-1133">Transmembrane helix</keyword>
<evidence type="ECO:0000256" key="7">
    <source>
        <dbReference type="SAM" id="Phobius"/>
    </source>
</evidence>
<dbReference type="PANTHER" id="PTHR34978">
    <property type="entry name" value="POSSIBLE SENSOR-TRANSDUCER PROTEIN BLAR"/>
    <property type="match status" value="1"/>
</dbReference>
<organism evidence="9 10">
    <name type="scientific">Dactylosporangium salmoneum</name>
    <dbReference type="NCBI Taxonomy" id="53361"/>
    <lineage>
        <taxon>Bacteria</taxon>
        <taxon>Bacillati</taxon>
        <taxon>Actinomycetota</taxon>
        <taxon>Actinomycetes</taxon>
        <taxon>Micromonosporales</taxon>
        <taxon>Micromonosporaceae</taxon>
        <taxon>Dactylosporangium</taxon>
    </lineage>
</organism>
<evidence type="ECO:0000259" key="8">
    <source>
        <dbReference type="Pfam" id="PF01435"/>
    </source>
</evidence>
<gene>
    <name evidence="9" type="ORF">GCM10010170_072730</name>
</gene>
<sequence length="297" mass="30693">MFDHFVCSVLVVPPLLVVAVRLLADRLAPSVAARAVAWSALVAAAASTANLALFTAKAAAQVPAAGRAFGWSSAVVARDTAAEPWVPWLSAALLAAVVGSVAYRWQVQRRVLALLPLAGAEPLVVVADPAPGAFAVPGRPGHVVVTEGMRDLLTAPQFEALLAHERAHLAEGHHRLVRVAELAVAAHPALWWAGRHLGYLVERAADERAAVALGSRRTVAHAIGTAALAAVAAPHRAALPAAAPGGVVPRRMSRLLEPLPAAVPPILAVVPVGLALCSVVWTGEGLLDLAELLRAAR</sequence>
<comment type="caution">
    <text evidence="9">The sequence shown here is derived from an EMBL/GenBank/DDBJ whole genome shotgun (WGS) entry which is preliminary data.</text>
</comment>
<feature type="transmembrane region" description="Helical" evidence="7">
    <location>
        <begin position="36"/>
        <end position="56"/>
    </location>
</feature>
<feature type="domain" description="Peptidase M48" evidence="8">
    <location>
        <begin position="122"/>
        <end position="179"/>
    </location>
</feature>
<keyword evidence="7" id="KW-0812">Transmembrane</keyword>
<dbReference type="InterPro" id="IPR052173">
    <property type="entry name" value="Beta-lactam_resp_regulator"/>
</dbReference>
<dbReference type="Gene3D" id="3.30.2010.10">
    <property type="entry name" value="Metalloproteases ('zincins'), catalytic domain"/>
    <property type="match status" value="1"/>
</dbReference>
<name>A0ABN3H7J4_9ACTN</name>
<keyword evidence="5 6" id="KW-0482">Metalloprotease</keyword>
<keyword evidence="4 6" id="KW-0862">Zinc</keyword>
<accession>A0ABN3H7J4</accession>
<evidence type="ECO:0000256" key="5">
    <source>
        <dbReference type="ARBA" id="ARBA00023049"/>
    </source>
</evidence>
<dbReference type="Proteomes" id="UP001501444">
    <property type="component" value="Unassembled WGS sequence"/>
</dbReference>
<evidence type="ECO:0000256" key="2">
    <source>
        <dbReference type="ARBA" id="ARBA00022723"/>
    </source>
</evidence>
<comment type="cofactor">
    <cofactor evidence="6">
        <name>Zn(2+)</name>
        <dbReference type="ChEBI" id="CHEBI:29105"/>
    </cofactor>
    <text evidence="6">Binds 1 zinc ion per subunit.</text>
</comment>
<keyword evidence="7" id="KW-0472">Membrane</keyword>
<dbReference type="Pfam" id="PF01435">
    <property type="entry name" value="Peptidase_M48"/>
    <property type="match status" value="1"/>
</dbReference>
<feature type="transmembrane region" description="Helical" evidence="7">
    <location>
        <begin position="85"/>
        <end position="105"/>
    </location>
</feature>
<evidence type="ECO:0000256" key="1">
    <source>
        <dbReference type="ARBA" id="ARBA00022670"/>
    </source>
</evidence>
<evidence type="ECO:0000256" key="6">
    <source>
        <dbReference type="RuleBase" id="RU003983"/>
    </source>
</evidence>
<feature type="transmembrane region" description="Helical" evidence="7">
    <location>
        <begin position="6"/>
        <end position="24"/>
    </location>
</feature>
<dbReference type="RefSeq" id="WP_344617140.1">
    <property type="nucleotide sequence ID" value="NZ_BAAARV010000071.1"/>
</dbReference>
<keyword evidence="1 6" id="KW-0645">Protease</keyword>
<dbReference type="CDD" id="cd07326">
    <property type="entry name" value="M56_BlaR1_MecR1_like"/>
    <property type="match status" value="1"/>
</dbReference>
<evidence type="ECO:0000256" key="3">
    <source>
        <dbReference type="ARBA" id="ARBA00022801"/>
    </source>
</evidence>
<evidence type="ECO:0000256" key="4">
    <source>
        <dbReference type="ARBA" id="ARBA00022833"/>
    </source>
</evidence>
<proteinExistence type="inferred from homology"/>
<dbReference type="EMBL" id="BAAARV010000071">
    <property type="protein sequence ID" value="GAA2371354.1"/>
    <property type="molecule type" value="Genomic_DNA"/>
</dbReference>
<comment type="similarity">
    <text evidence="6">Belongs to the peptidase M48 family.</text>
</comment>
<protein>
    <recommendedName>
        <fullName evidence="8">Peptidase M48 domain-containing protein</fullName>
    </recommendedName>
</protein>
<keyword evidence="2" id="KW-0479">Metal-binding</keyword>
<evidence type="ECO:0000313" key="10">
    <source>
        <dbReference type="Proteomes" id="UP001501444"/>
    </source>
</evidence>
<dbReference type="InterPro" id="IPR001915">
    <property type="entry name" value="Peptidase_M48"/>
</dbReference>
<keyword evidence="10" id="KW-1185">Reference proteome</keyword>
<evidence type="ECO:0000313" key="9">
    <source>
        <dbReference type="EMBL" id="GAA2371354.1"/>
    </source>
</evidence>